<keyword evidence="4" id="KW-1185">Reference proteome</keyword>
<dbReference type="RefSeq" id="WP_028287446.1">
    <property type="nucleotide sequence ID" value="NZ_BMLF01000002.1"/>
</dbReference>
<dbReference type="InterPro" id="IPR029069">
    <property type="entry name" value="HotDog_dom_sf"/>
</dbReference>
<dbReference type="SUPFAM" id="SSF54637">
    <property type="entry name" value="Thioesterase/thiol ester dehydrase-isomerase"/>
    <property type="match status" value="2"/>
</dbReference>
<reference evidence="3" key="2">
    <citation type="submission" date="2020-09" db="EMBL/GenBank/DDBJ databases">
        <authorList>
            <person name="Sun Q."/>
            <person name="Zhou Y."/>
        </authorList>
    </citation>
    <scope>NUCLEOTIDE SEQUENCE</scope>
    <source>
        <strain evidence="3">CGMCC 1.6293</strain>
    </source>
</reference>
<reference evidence="3" key="1">
    <citation type="journal article" date="2014" name="Int. J. Syst. Evol. Microbiol.">
        <title>Complete genome sequence of Corynebacterium casei LMG S-19264T (=DSM 44701T), isolated from a smear-ripened cheese.</title>
        <authorList>
            <consortium name="US DOE Joint Genome Institute (JGI-PGF)"/>
            <person name="Walter F."/>
            <person name="Albersmeier A."/>
            <person name="Kalinowski J."/>
            <person name="Ruckert C."/>
        </authorList>
    </citation>
    <scope>NUCLEOTIDE SEQUENCE</scope>
    <source>
        <strain evidence="3">CGMCC 1.6293</strain>
    </source>
</reference>
<name>A0A917SYL7_9RHOB</name>
<dbReference type="EMBL" id="BMLF01000002">
    <property type="protein sequence ID" value="GGM04009.1"/>
    <property type="molecule type" value="Genomic_DNA"/>
</dbReference>
<dbReference type="AlphaFoldDB" id="A0A917SYL7"/>
<dbReference type="InterPro" id="IPR042171">
    <property type="entry name" value="Acyl-CoA_hotdog"/>
</dbReference>
<comment type="caution">
    <text evidence="3">The sequence shown here is derived from an EMBL/GenBank/DDBJ whole genome shotgun (WGS) entry which is preliminary data.</text>
</comment>
<evidence type="ECO:0000259" key="2">
    <source>
        <dbReference type="Pfam" id="PF20789"/>
    </source>
</evidence>
<accession>A0A917SYL7</accession>
<dbReference type="Gene3D" id="2.40.160.210">
    <property type="entry name" value="Acyl-CoA thioesterase, double hotdog domain"/>
    <property type="match status" value="1"/>
</dbReference>
<evidence type="ECO:0000259" key="1">
    <source>
        <dbReference type="Pfam" id="PF13622"/>
    </source>
</evidence>
<evidence type="ECO:0000313" key="3">
    <source>
        <dbReference type="EMBL" id="GGM04009.1"/>
    </source>
</evidence>
<sequence length="260" mass="28173">MPNLHDVLAGFTAHDGGSRVETPENWTQGRTIYGGMTTALCWHAATLAVPDLPPLRAAQVSFVGPASGTLDFSTELLRRGRNSAVVEVACRTAEGYAAMALFTCANARQSSVSHDLSPAPEAPGPDGVEDFHRKPPRALAFPQNFDIRFVRGGRPLSGDEPEILVWTRLKEEEGVDPVTALLALADVLPPGAMAEMPEWGPVSTMTWGVDFHHPVTSRGWHLLHTYSDQADDGYSLQGSDMWDAEGRRVLTARQMVAIFG</sequence>
<protein>
    <submittedName>
        <fullName evidence="3">Acyl-CoA thioesterase</fullName>
    </submittedName>
</protein>
<dbReference type="Pfam" id="PF13622">
    <property type="entry name" value="4HBT_3"/>
    <property type="match status" value="1"/>
</dbReference>
<gene>
    <name evidence="3" type="ORF">GCM10011534_27180</name>
</gene>
<evidence type="ECO:0000313" key="4">
    <source>
        <dbReference type="Proteomes" id="UP000649829"/>
    </source>
</evidence>
<organism evidence="3 4">
    <name type="scientific">Pseudooceanicola nanhaiensis</name>
    <dbReference type="NCBI Taxonomy" id="375761"/>
    <lineage>
        <taxon>Bacteria</taxon>
        <taxon>Pseudomonadati</taxon>
        <taxon>Pseudomonadota</taxon>
        <taxon>Alphaproteobacteria</taxon>
        <taxon>Rhodobacterales</taxon>
        <taxon>Paracoccaceae</taxon>
        <taxon>Pseudooceanicola</taxon>
    </lineage>
</organism>
<feature type="domain" description="Acyl-CoA thioesterase-like C-terminal" evidence="2">
    <location>
        <begin position="127"/>
        <end position="257"/>
    </location>
</feature>
<dbReference type="InterPro" id="IPR049450">
    <property type="entry name" value="ACOT8-like_C"/>
</dbReference>
<proteinExistence type="predicted"/>
<feature type="domain" description="Acyl-CoA thioesterase-like N-terminal HotDog" evidence="1">
    <location>
        <begin position="22"/>
        <end position="103"/>
    </location>
</feature>
<dbReference type="Pfam" id="PF20789">
    <property type="entry name" value="4HBT_3C"/>
    <property type="match status" value="1"/>
</dbReference>
<dbReference type="InterPro" id="IPR049449">
    <property type="entry name" value="TesB_ACOT8-like_N"/>
</dbReference>
<dbReference type="Proteomes" id="UP000649829">
    <property type="component" value="Unassembled WGS sequence"/>
</dbReference>